<dbReference type="Gene3D" id="3.40.720.10">
    <property type="entry name" value="Alkaline Phosphatase, subunit A"/>
    <property type="match status" value="1"/>
</dbReference>
<dbReference type="RefSeq" id="WP_182498133.1">
    <property type="nucleotide sequence ID" value="NZ_BMKM01000001.1"/>
</dbReference>
<evidence type="ECO:0000256" key="3">
    <source>
        <dbReference type="ARBA" id="ARBA00022801"/>
    </source>
</evidence>
<evidence type="ECO:0000313" key="9">
    <source>
        <dbReference type="Proteomes" id="UP000614460"/>
    </source>
</evidence>
<dbReference type="GO" id="GO:0046872">
    <property type="term" value="F:metal ion binding"/>
    <property type="evidence" value="ECO:0007669"/>
    <property type="project" value="UniProtKB-KW"/>
</dbReference>
<dbReference type="GO" id="GO:0004065">
    <property type="term" value="F:arylsulfatase activity"/>
    <property type="evidence" value="ECO:0007669"/>
    <property type="project" value="TreeGrafter"/>
</dbReference>
<feature type="signal peptide" evidence="6">
    <location>
        <begin position="1"/>
        <end position="20"/>
    </location>
</feature>
<evidence type="ECO:0000256" key="2">
    <source>
        <dbReference type="ARBA" id="ARBA00022723"/>
    </source>
</evidence>
<dbReference type="Pfam" id="PF00884">
    <property type="entry name" value="Sulfatase"/>
    <property type="match status" value="1"/>
</dbReference>
<dbReference type="InterPro" id="IPR024607">
    <property type="entry name" value="Sulfatase_CS"/>
</dbReference>
<name>A0A8H9FXZ5_9SPHI</name>
<evidence type="ECO:0000313" key="8">
    <source>
        <dbReference type="EMBL" id="GGE06549.1"/>
    </source>
</evidence>
<evidence type="ECO:0000256" key="5">
    <source>
        <dbReference type="SAM" id="MobiDB-lite"/>
    </source>
</evidence>
<protein>
    <submittedName>
        <fullName evidence="8">Arylsulfatase</fullName>
    </submittedName>
</protein>
<dbReference type="PANTHER" id="PTHR42693:SF53">
    <property type="entry name" value="ENDO-4-O-SULFATASE"/>
    <property type="match status" value="1"/>
</dbReference>
<dbReference type="Proteomes" id="UP000614460">
    <property type="component" value="Unassembled WGS sequence"/>
</dbReference>
<proteinExistence type="inferred from homology"/>
<dbReference type="PROSITE" id="PS00149">
    <property type="entry name" value="SULFATASE_2"/>
    <property type="match status" value="1"/>
</dbReference>
<evidence type="ECO:0000256" key="1">
    <source>
        <dbReference type="ARBA" id="ARBA00008779"/>
    </source>
</evidence>
<dbReference type="InterPro" id="IPR000917">
    <property type="entry name" value="Sulfatase_N"/>
</dbReference>
<dbReference type="CDD" id="cd16026">
    <property type="entry name" value="GALNS_like"/>
    <property type="match status" value="1"/>
</dbReference>
<feature type="chain" id="PRO_5034964284" evidence="6">
    <location>
        <begin position="21"/>
        <end position="489"/>
    </location>
</feature>
<feature type="domain" description="Sulfatase N-terminal" evidence="7">
    <location>
        <begin position="27"/>
        <end position="352"/>
    </location>
</feature>
<dbReference type="SUPFAM" id="SSF53649">
    <property type="entry name" value="Alkaline phosphatase-like"/>
    <property type="match status" value="1"/>
</dbReference>
<evidence type="ECO:0000256" key="4">
    <source>
        <dbReference type="ARBA" id="ARBA00022837"/>
    </source>
</evidence>
<comment type="similarity">
    <text evidence="1">Belongs to the sulfatase family.</text>
</comment>
<reference evidence="8" key="2">
    <citation type="submission" date="2020-09" db="EMBL/GenBank/DDBJ databases">
        <authorList>
            <person name="Sun Q."/>
            <person name="Zhou Y."/>
        </authorList>
    </citation>
    <scope>NUCLEOTIDE SEQUENCE</scope>
    <source>
        <strain evidence="8">CGMCC 1.15966</strain>
    </source>
</reference>
<sequence length="489" mass="54630">MNIKLSLFLVFSVLLNTAFAQKNTSKPNIILVFMDDLGYGDLGVTGALGYQTATLDNMANTGIRFTNFLVPQAVCSASRSALLTGNYPNRMGISGAFMPKTGVGLNPDEVTMAEMLKSKGYATQIIGKWHLGSEPEFLPTKQGFDSYYGIPYSNDMWPVGFDGKPAKPDSYVAKYPVLPLLKIKEGQNIPDTVMKINNLEDQALLTEAYTKEAIDFIKNNKKKPFFLYLAHSMTHVPIAASKKFRGTSEQGLFGDVMHEIDDSMRQILETLKANGLSDNSIVIFTSDNGPWLNFGNHNGSSGGFREGKGASWEGGQRVPCIVYWPSKIKEGRINNNLTSSMDIFATIAEITNYSENPNQIDGISFLSQINDPKAEASRKSMYYYYNQNDLEAVRFENWKLVFPHKSRSYEGVLPGNDGFGGNYNELQVKTMELYDLRRDPGERYNVIEQNPEILEKLLEIADEARKDLGDNLTKSEGQNRRPLGRINKN</sequence>
<dbReference type="PANTHER" id="PTHR42693">
    <property type="entry name" value="ARYLSULFATASE FAMILY MEMBER"/>
    <property type="match status" value="1"/>
</dbReference>
<comment type="caution">
    <text evidence="8">The sequence shown here is derived from an EMBL/GenBank/DDBJ whole genome shotgun (WGS) entry which is preliminary data.</text>
</comment>
<keyword evidence="2" id="KW-0479">Metal-binding</keyword>
<gene>
    <name evidence="8" type="primary">arsA</name>
    <name evidence="8" type="ORF">GCM10011516_00380</name>
</gene>
<dbReference type="InterPro" id="IPR017850">
    <property type="entry name" value="Alkaline_phosphatase_core_sf"/>
</dbReference>
<organism evidence="8 9">
    <name type="scientific">Sphingobacterium cellulitidis</name>
    <dbReference type="NCBI Taxonomy" id="1768011"/>
    <lineage>
        <taxon>Bacteria</taxon>
        <taxon>Pseudomonadati</taxon>
        <taxon>Bacteroidota</taxon>
        <taxon>Sphingobacteriia</taxon>
        <taxon>Sphingobacteriales</taxon>
        <taxon>Sphingobacteriaceae</taxon>
        <taxon>Sphingobacterium</taxon>
    </lineage>
</organism>
<evidence type="ECO:0000256" key="6">
    <source>
        <dbReference type="SAM" id="SignalP"/>
    </source>
</evidence>
<keyword evidence="4" id="KW-0106">Calcium</keyword>
<dbReference type="Gene3D" id="3.30.1120.10">
    <property type="match status" value="1"/>
</dbReference>
<accession>A0A8H9FXZ5</accession>
<dbReference type="EMBL" id="BMKM01000001">
    <property type="protein sequence ID" value="GGE06549.1"/>
    <property type="molecule type" value="Genomic_DNA"/>
</dbReference>
<evidence type="ECO:0000259" key="7">
    <source>
        <dbReference type="Pfam" id="PF00884"/>
    </source>
</evidence>
<feature type="region of interest" description="Disordered" evidence="5">
    <location>
        <begin position="469"/>
        <end position="489"/>
    </location>
</feature>
<reference evidence="8" key="1">
    <citation type="journal article" date="2014" name="Int. J. Syst. Evol. Microbiol.">
        <title>Complete genome sequence of Corynebacterium casei LMG S-19264T (=DSM 44701T), isolated from a smear-ripened cheese.</title>
        <authorList>
            <consortium name="US DOE Joint Genome Institute (JGI-PGF)"/>
            <person name="Walter F."/>
            <person name="Albersmeier A."/>
            <person name="Kalinowski J."/>
            <person name="Ruckert C."/>
        </authorList>
    </citation>
    <scope>NUCLEOTIDE SEQUENCE</scope>
    <source>
        <strain evidence="8">CGMCC 1.15966</strain>
    </source>
</reference>
<dbReference type="Pfam" id="PF14707">
    <property type="entry name" value="Sulfatase_C"/>
    <property type="match status" value="1"/>
</dbReference>
<dbReference type="AlphaFoldDB" id="A0A8H9FXZ5"/>
<keyword evidence="6" id="KW-0732">Signal</keyword>
<dbReference type="InterPro" id="IPR050738">
    <property type="entry name" value="Sulfatase"/>
</dbReference>
<keyword evidence="3" id="KW-0378">Hydrolase</keyword>
<keyword evidence="9" id="KW-1185">Reference proteome</keyword>